<keyword evidence="3" id="KW-0418">Kinase</keyword>
<evidence type="ECO:0000313" key="3">
    <source>
        <dbReference type="EMBL" id="SEL11546.1"/>
    </source>
</evidence>
<dbReference type="OrthoDB" id="9792992at2"/>
<dbReference type="InterPro" id="IPR050640">
    <property type="entry name" value="Bact_2-comp_sensor_kinase"/>
</dbReference>
<accession>A0A1H7MJS7</accession>
<dbReference type="PANTHER" id="PTHR34220:SF7">
    <property type="entry name" value="SENSOR HISTIDINE KINASE YPDA"/>
    <property type="match status" value="1"/>
</dbReference>
<dbReference type="InterPro" id="IPR010559">
    <property type="entry name" value="Sig_transdc_His_kin_internal"/>
</dbReference>
<dbReference type="Proteomes" id="UP000199421">
    <property type="component" value="Unassembled WGS sequence"/>
</dbReference>
<dbReference type="RefSeq" id="WP_093323796.1">
    <property type="nucleotide sequence ID" value="NZ_FOAF01000001.1"/>
</dbReference>
<feature type="transmembrane region" description="Helical" evidence="1">
    <location>
        <begin position="76"/>
        <end position="98"/>
    </location>
</feature>
<name>A0A1H7MJS7_OLID1</name>
<keyword evidence="1" id="KW-0812">Transmembrane</keyword>
<feature type="transmembrane region" description="Helical" evidence="1">
    <location>
        <begin position="12"/>
        <end position="29"/>
    </location>
</feature>
<dbReference type="InterPro" id="IPR036890">
    <property type="entry name" value="HATPase_C_sf"/>
</dbReference>
<dbReference type="EMBL" id="FOAF01000001">
    <property type="protein sequence ID" value="SEL11546.1"/>
    <property type="molecule type" value="Genomic_DNA"/>
</dbReference>
<evidence type="ECO:0000313" key="4">
    <source>
        <dbReference type="Proteomes" id="UP000199421"/>
    </source>
</evidence>
<protein>
    <submittedName>
        <fullName evidence="3">Histidine kinase</fullName>
    </submittedName>
</protein>
<dbReference type="GO" id="GO:0016020">
    <property type="term" value="C:membrane"/>
    <property type="evidence" value="ECO:0007669"/>
    <property type="project" value="InterPro"/>
</dbReference>
<organism evidence="3 4">
    <name type="scientific">Olivibacter domesticus</name>
    <name type="common">Pseudosphingobacterium domesticum</name>
    <dbReference type="NCBI Taxonomy" id="407022"/>
    <lineage>
        <taxon>Bacteria</taxon>
        <taxon>Pseudomonadati</taxon>
        <taxon>Bacteroidota</taxon>
        <taxon>Sphingobacteriia</taxon>
        <taxon>Sphingobacteriales</taxon>
        <taxon>Sphingobacteriaceae</taxon>
        <taxon>Olivibacter</taxon>
    </lineage>
</organism>
<evidence type="ECO:0000259" key="2">
    <source>
        <dbReference type="Pfam" id="PF06580"/>
    </source>
</evidence>
<evidence type="ECO:0000256" key="1">
    <source>
        <dbReference type="SAM" id="Phobius"/>
    </source>
</evidence>
<dbReference type="GO" id="GO:0000155">
    <property type="term" value="F:phosphorelay sensor kinase activity"/>
    <property type="evidence" value="ECO:0007669"/>
    <property type="project" value="InterPro"/>
</dbReference>
<dbReference type="Pfam" id="PF06580">
    <property type="entry name" value="His_kinase"/>
    <property type="match status" value="1"/>
</dbReference>
<dbReference type="Gene3D" id="3.30.565.10">
    <property type="entry name" value="Histidine kinase-like ATPase, C-terminal domain"/>
    <property type="match status" value="1"/>
</dbReference>
<sequence length="350" mass="41371">MIALTKKWLNHQYGFAALFWILYFLYEWLSVASMNSEYRRYFISACLMVPTTFLASMLTVHVYFAKLYLKNKRRWFWIAAISTMCVLLLVRRLFYYYYIYPLYYPEGMQQPFIYVPKLVIDVVNMYLIVGLYSLIYFFRSYYEQQKLTATLQKEKIRSELELLKLQVHPHFIFNTLNNIYSFSLQQKPKTADLIHRLSSFLDYNLYKAKDNTVPLSKEIEYLQHYIELEKIRFGNRLDVSLNILSEIEKFNISPMLLLPLVENAFKHGAGKLQQDAWIRIDISVKRDVLTVKVENNCLEYSKNGTESAGIGLENVKRRLEILYEGGHEFSVLKESGTFLAILKIKNGTIK</sequence>
<dbReference type="AlphaFoldDB" id="A0A1H7MJS7"/>
<keyword evidence="1" id="KW-1133">Transmembrane helix</keyword>
<keyword evidence="4" id="KW-1185">Reference proteome</keyword>
<reference evidence="4" key="1">
    <citation type="submission" date="2016-10" db="EMBL/GenBank/DDBJ databases">
        <authorList>
            <person name="Varghese N."/>
            <person name="Submissions S."/>
        </authorList>
    </citation>
    <scope>NUCLEOTIDE SEQUENCE [LARGE SCALE GENOMIC DNA]</scope>
    <source>
        <strain evidence="4">DSM 18733</strain>
    </source>
</reference>
<feature type="transmembrane region" description="Helical" evidence="1">
    <location>
        <begin position="118"/>
        <end position="138"/>
    </location>
</feature>
<feature type="transmembrane region" description="Helical" evidence="1">
    <location>
        <begin position="41"/>
        <end position="64"/>
    </location>
</feature>
<feature type="domain" description="Signal transduction histidine kinase internal region" evidence="2">
    <location>
        <begin position="159"/>
        <end position="237"/>
    </location>
</feature>
<dbReference type="PANTHER" id="PTHR34220">
    <property type="entry name" value="SENSOR HISTIDINE KINASE YPDA"/>
    <property type="match status" value="1"/>
</dbReference>
<dbReference type="STRING" id="407022.SAMN05661044_02040"/>
<gene>
    <name evidence="3" type="ORF">SAMN05661044_02040</name>
</gene>
<keyword evidence="3" id="KW-0808">Transferase</keyword>
<proteinExistence type="predicted"/>
<keyword evidence="1" id="KW-0472">Membrane</keyword>
<dbReference type="SUPFAM" id="SSF55874">
    <property type="entry name" value="ATPase domain of HSP90 chaperone/DNA topoisomerase II/histidine kinase"/>
    <property type="match status" value="1"/>
</dbReference>